<name>A0A1X9NCJ7_9GAMM</name>
<keyword evidence="3 6" id="KW-0812">Transmembrane</keyword>
<feature type="transmembrane region" description="Helical" evidence="6">
    <location>
        <begin position="449"/>
        <end position="466"/>
    </location>
</feature>
<dbReference type="AlphaFoldDB" id="A0A1X9NCJ7"/>
<feature type="transmembrane region" description="Helical" evidence="6">
    <location>
        <begin position="329"/>
        <end position="348"/>
    </location>
</feature>
<feature type="transmembrane region" description="Helical" evidence="6">
    <location>
        <begin position="144"/>
        <end position="165"/>
    </location>
</feature>
<evidence type="ECO:0000256" key="1">
    <source>
        <dbReference type="ARBA" id="ARBA00004141"/>
    </source>
</evidence>
<dbReference type="KEGG" id="osg:BST96_05585"/>
<dbReference type="PANTHER" id="PTHR10283">
    <property type="entry name" value="SOLUTE CARRIER FAMILY 13 MEMBER"/>
    <property type="match status" value="1"/>
</dbReference>
<dbReference type="NCBIfam" id="TIGR00785">
    <property type="entry name" value="dass"/>
    <property type="match status" value="1"/>
</dbReference>
<feature type="transmembrane region" description="Helical" evidence="6">
    <location>
        <begin position="15"/>
        <end position="34"/>
    </location>
</feature>
<evidence type="ECO:0000313" key="7">
    <source>
        <dbReference type="EMBL" id="ARN73635.1"/>
    </source>
</evidence>
<feature type="transmembrane region" description="Helical" evidence="6">
    <location>
        <begin position="288"/>
        <end position="308"/>
    </location>
</feature>
<gene>
    <name evidence="7" type="ORF">BST96_05585</name>
</gene>
<dbReference type="CDD" id="cd01115">
    <property type="entry name" value="SLC13_permease"/>
    <property type="match status" value="1"/>
</dbReference>
<evidence type="ECO:0000313" key="8">
    <source>
        <dbReference type="Proteomes" id="UP000193450"/>
    </source>
</evidence>
<evidence type="ECO:0000256" key="5">
    <source>
        <dbReference type="ARBA" id="ARBA00023136"/>
    </source>
</evidence>
<proteinExistence type="predicted"/>
<dbReference type="STRING" id="716816.BST96_05585"/>
<dbReference type="InterPro" id="IPR031312">
    <property type="entry name" value="Na/sul_symport_CS"/>
</dbReference>
<keyword evidence="8" id="KW-1185">Reference proteome</keyword>
<dbReference type="PANTHER" id="PTHR10283:SF82">
    <property type="entry name" value="SOLUTE CARRIER FAMILY 13 MEMBER 2"/>
    <property type="match status" value="1"/>
</dbReference>
<dbReference type="InterPro" id="IPR001898">
    <property type="entry name" value="SLC13A/DASS"/>
</dbReference>
<feature type="transmembrane region" description="Helical" evidence="6">
    <location>
        <begin position="408"/>
        <end position="428"/>
    </location>
</feature>
<comment type="subcellular location">
    <subcellularLocation>
        <location evidence="1">Membrane</location>
        <topology evidence="1">Multi-pass membrane protein</topology>
    </subcellularLocation>
</comment>
<feature type="transmembrane region" description="Helical" evidence="6">
    <location>
        <begin position="117"/>
        <end position="138"/>
    </location>
</feature>
<dbReference type="Pfam" id="PF00939">
    <property type="entry name" value="Na_sulph_symp"/>
    <property type="match status" value="1"/>
</dbReference>
<sequence length="467" mass="49529">MSANNNFGEAPLATFRNGLLIAGPLLALVVTFILQGQGLSTDASITAGITLLCILWWVFEPIPIPVTSMIPFALLQLTGVLDKNEIAQAYGSPLILLLLGGFILSKAMERSGAHRRIALGMINIFGGSSSRQLVFGFMATAAVLSMWISNAATTLMLLPVAMAVLEKAEDKALAAPLMLGVAYAASIGGMGTPIGTPPNLVFMQVYEEQVGKTVGFTEWMSWAVPVVAIMVPLAGLWLTRSLSYRGGFHLPVVGQWRVEERRVLIIFGLTALAWITRREPFGGWSELFGINANDASVALTAVIIMFMMPNGRGGKLMDWEAAATIPWGVLLLFSGGICLAKGFVVSGLSDVIGQALSVLSYWPVITMMLVLCLCVTFLTETTSNTASTVLLMPVLAAAALAADIDPRLLMVPAAISASCAFMLPVATAPNSIVYGSGFVTTQRMAREGFALNLMGAGVVAMVCYLLL</sequence>
<keyword evidence="4 6" id="KW-1133">Transmembrane helix</keyword>
<dbReference type="EMBL" id="CP019343">
    <property type="protein sequence ID" value="ARN73635.1"/>
    <property type="molecule type" value="Genomic_DNA"/>
</dbReference>
<evidence type="ECO:0000256" key="2">
    <source>
        <dbReference type="ARBA" id="ARBA00022448"/>
    </source>
</evidence>
<dbReference type="Proteomes" id="UP000193450">
    <property type="component" value="Chromosome"/>
</dbReference>
<dbReference type="GO" id="GO:0015141">
    <property type="term" value="F:succinate transmembrane transporter activity"/>
    <property type="evidence" value="ECO:0007669"/>
    <property type="project" value="UniProtKB-ARBA"/>
</dbReference>
<keyword evidence="5 6" id="KW-0472">Membrane</keyword>
<dbReference type="GO" id="GO:0005886">
    <property type="term" value="C:plasma membrane"/>
    <property type="evidence" value="ECO:0007669"/>
    <property type="project" value="TreeGrafter"/>
</dbReference>
<keyword evidence="2" id="KW-0813">Transport</keyword>
<evidence type="ECO:0000256" key="4">
    <source>
        <dbReference type="ARBA" id="ARBA00022989"/>
    </source>
</evidence>
<feature type="transmembrane region" description="Helical" evidence="6">
    <location>
        <begin position="86"/>
        <end position="105"/>
    </location>
</feature>
<protein>
    <submittedName>
        <fullName evidence="7">Sodium:dicarboxylate symporter</fullName>
    </submittedName>
</protein>
<feature type="transmembrane region" description="Helical" evidence="6">
    <location>
        <begin position="219"/>
        <end position="239"/>
    </location>
</feature>
<evidence type="ECO:0000256" key="6">
    <source>
        <dbReference type="SAM" id="Phobius"/>
    </source>
</evidence>
<accession>A0A1X9NCJ7</accession>
<organism evidence="7 8">
    <name type="scientific">Oceanicoccus sagamiensis</name>
    <dbReference type="NCBI Taxonomy" id="716816"/>
    <lineage>
        <taxon>Bacteria</taxon>
        <taxon>Pseudomonadati</taxon>
        <taxon>Pseudomonadota</taxon>
        <taxon>Gammaproteobacteria</taxon>
        <taxon>Cellvibrionales</taxon>
        <taxon>Spongiibacteraceae</taxon>
        <taxon>Oceanicoccus</taxon>
    </lineage>
</organism>
<feature type="transmembrane region" description="Helical" evidence="6">
    <location>
        <begin position="360"/>
        <end position="378"/>
    </location>
</feature>
<reference evidence="7 8" key="1">
    <citation type="submission" date="2016-11" db="EMBL/GenBank/DDBJ databases">
        <title>Trade-off between light-utilization and light-protection in marine flavobacteria.</title>
        <authorList>
            <person name="Kumagai Y."/>
        </authorList>
    </citation>
    <scope>NUCLEOTIDE SEQUENCE [LARGE SCALE GENOMIC DNA]</scope>
    <source>
        <strain evidence="7 8">NBRC 107125</strain>
    </source>
</reference>
<dbReference type="PROSITE" id="PS01271">
    <property type="entry name" value="NA_SULFATE"/>
    <property type="match status" value="1"/>
</dbReference>
<evidence type="ECO:0000256" key="3">
    <source>
        <dbReference type="ARBA" id="ARBA00022692"/>
    </source>
</evidence>
<feature type="transmembrane region" description="Helical" evidence="6">
    <location>
        <begin position="172"/>
        <end position="194"/>
    </location>
</feature>